<accession>A0ABY9T4M5</accession>
<protein>
    <submittedName>
        <fullName evidence="7">Permease prefix domain 1-containing protein</fullName>
    </submittedName>
</protein>
<evidence type="ECO:0000256" key="5">
    <source>
        <dbReference type="ARBA" id="ARBA00023136"/>
    </source>
</evidence>
<evidence type="ECO:0000313" key="8">
    <source>
        <dbReference type="Proteomes" id="UP001256827"/>
    </source>
</evidence>
<sequence length="245" mass="28128">MKRKEKIDHYIQLVCKQVGNKEVHRAIILELEGHIADKIDDYQTMGLSEDEAVDKAIAAMGDPVAIGWQLHQAHKPRMEWSILWLAAVLIGFGLFAMYSLNITQDQGGFLERHLIGVLIGSVAFIAILFSDYRKLKRYSKPLYFLTLLLLLYRLSRTTINGQPQFLLGSWHFNIFAIAPALLIVSLAGIFSEWNWNARYSVMKLDRVDSERLPAQRYHAFDQTRIARIGKGSKAAWLYSLLYCRQ</sequence>
<evidence type="ECO:0000256" key="6">
    <source>
        <dbReference type="SAM" id="Phobius"/>
    </source>
</evidence>
<comment type="subcellular location">
    <subcellularLocation>
        <location evidence="1">Membrane</location>
        <topology evidence="1">Multi-pass membrane protein</topology>
    </subcellularLocation>
</comment>
<dbReference type="NCBIfam" id="NF038403">
    <property type="entry name" value="perm_prefix_1"/>
    <property type="match status" value="1"/>
</dbReference>
<keyword evidence="5 6" id="KW-0472">Membrane</keyword>
<evidence type="ECO:0000256" key="4">
    <source>
        <dbReference type="ARBA" id="ARBA00022989"/>
    </source>
</evidence>
<feature type="transmembrane region" description="Helical" evidence="6">
    <location>
        <begin position="171"/>
        <end position="193"/>
    </location>
</feature>
<dbReference type="Proteomes" id="UP001256827">
    <property type="component" value="Chromosome"/>
</dbReference>
<evidence type="ECO:0000256" key="1">
    <source>
        <dbReference type="ARBA" id="ARBA00004141"/>
    </source>
</evidence>
<reference evidence="7 8" key="1">
    <citation type="submission" date="2023-09" db="EMBL/GenBank/DDBJ databases">
        <title>Complete Genome and Methylome dissection of Bacillus brevis NEB573 original source of BbsI restriction endonuclease.</title>
        <authorList>
            <person name="Fomenkov A."/>
            <person name="Roberts R.D."/>
        </authorList>
    </citation>
    <scope>NUCLEOTIDE SEQUENCE [LARGE SCALE GENOMIC DNA]</scope>
    <source>
        <strain evidence="7 8">NEB573</strain>
    </source>
</reference>
<keyword evidence="3" id="KW-0133">Cell shape</keyword>
<keyword evidence="4 6" id="KW-1133">Transmembrane helix</keyword>
<dbReference type="EMBL" id="CP134050">
    <property type="protein sequence ID" value="WNC14981.1"/>
    <property type="molecule type" value="Genomic_DNA"/>
</dbReference>
<evidence type="ECO:0000256" key="3">
    <source>
        <dbReference type="ARBA" id="ARBA00022960"/>
    </source>
</evidence>
<feature type="transmembrane region" description="Helical" evidence="6">
    <location>
        <begin position="82"/>
        <end position="100"/>
    </location>
</feature>
<evidence type="ECO:0000313" key="7">
    <source>
        <dbReference type="EMBL" id="WNC14981.1"/>
    </source>
</evidence>
<organism evidence="7 8">
    <name type="scientific">Brevibacillus brevis</name>
    <name type="common">Bacillus brevis</name>
    <dbReference type="NCBI Taxonomy" id="1393"/>
    <lineage>
        <taxon>Bacteria</taxon>
        <taxon>Bacillati</taxon>
        <taxon>Bacillota</taxon>
        <taxon>Bacilli</taxon>
        <taxon>Bacillales</taxon>
        <taxon>Paenibacillaceae</taxon>
        <taxon>Brevibacillus</taxon>
    </lineage>
</organism>
<keyword evidence="2 6" id="KW-0812">Transmembrane</keyword>
<dbReference type="PANTHER" id="PTHR30474:SF1">
    <property type="entry name" value="PEPTIDOGLYCAN GLYCOSYLTRANSFERASE MRDB"/>
    <property type="match status" value="1"/>
</dbReference>
<dbReference type="InterPro" id="IPR001182">
    <property type="entry name" value="FtsW/RodA"/>
</dbReference>
<dbReference type="InterPro" id="IPR047928">
    <property type="entry name" value="Perm_prefix_1"/>
</dbReference>
<evidence type="ECO:0000256" key="2">
    <source>
        <dbReference type="ARBA" id="ARBA00022692"/>
    </source>
</evidence>
<keyword evidence="8" id="KW-1185">Reference proteome</keyword>
<feature type="transmembrane region" description="Helical" evidence="6">
    <location>
        <begin position="142"/>
        <end position="159"/>
    </location>
</feature>
<feature type="transmembrane region" description="Helical" evidence="6">
    <location>
        <begin position="112"/>
        <end position="130"/>
    </location>
</feature>
<gene>
    <name evidence="7" type="ORF">RGB73_00850</name>
</gene>
<dbReference type="RefSeq" id="WP_310767887.1">
    <property type="nucleotide sequence ID" value="NZ_CP134050.1"/>
</dbReference>
<proteinExistence type="predicted"/>
<name>A0ABY9T4M5_BREBE</name>
<dbReference type="PANTHER" id="PTHR30474">
    <property type="entry name" value="CELL CYCLE PROTEIN"/>
    <property type="match status" value="1"/>
</dbReference>